<proteinExistence type="predicted"/>
<dbReference type="EMBL" id="MLGG01000057">
    <property type="protein sequence ID" value="KAK1450400.1"/>
    <property type="molecule type" value="Genomic_DNA"/>
</dbReference>
<reference evidence="1 2" key="1">
    <citation type="submission" date="2016-10" db="EMBL/GenBank/DDBJ databases">
        <title>The genome sequence of Colletotrichum fioriniae PJ7.</title>
        <authorList>
            <person name="Baroncelli R."/>
        </authorList>
    </citation>
    <scope>NUCLEOTIDE SEQUENCE [LARGE SCALE GENOMIC DNA]</scope>
    <source>
        <strain evidence="1">Col 31</strain>
    </source>
</reference>
<comment type="caution">
    <text evidence="1">The sequence shown here is derived from an EMBL/GenBank/DDBJ whole genome shotgun (WGS) entry which is preliminary data.</text>
</comment>
<dbReference type="Pfam" id="PF13650">
    <property type="entry name" value="Asp_protease_2"/>
    <property type="match status" value="1"/>
</dbReference>
<evidence type="ECO:0000313" key="2">
    <source>
        <dbReference type="Proteomes" id="UP001239795"/>
    </source>
</evidence>
<name>A0AAI9U504_9PEZI</name>
<gene>
    <name evidence="1" type="ORF">CMEL01_07736</name>
</gene>
<dbReference type="AlphaFoldDB" id="A0AAI9U504"/>
<evidence type="ECO:0000313" key="1">
    <source>
        <dbReference type="EMBL" id="KAK1450400.1"/>
    </source>
</evidence>
<keyword evidence="2" id="KW-1185">Reference proteome</keyword>
<dbReference type="InterPro" id="IPR021109">
    <property type="entry name" value="Peptidase_aspartic_dom_sf"/>
</dbReference>
<dbReference type="Gene3D" id="2.40.70.10">
    <property type="entry name" value="Acid Proteases"/>
    <property type="match status" value="1"/>
</dbReference>
<dbReference type="Proteomes" id="UP001239795">
    <property type="component" value="Unassembled WGS sequence"/>
</dbReference>
<accession>A0AAI9U504</accession>
<evidence type="ECO:0008006" key="3">
    <source>
        <dbReference type="Google" id="ProtNLM"/>
    </source>
</evidence>
<protein>
    <recommendedName>
        <fullName evidence="3">Peptidase A2 domain-containing protein</fullName>
    </recommendedName>
</protein>
<organism evidence="1 2">
    <name type="scientific">Colletotrichum melonis</name>
    <dbReference type="NCBI Taxonomy" id="1209925"/>
    <lineage>
        <taxon>Eukaryota</taxon>
        <taxon>Fungi</taxon>
        <taxon>Dikarya</taxon>
        <taxon>Ascomycota</taxon>
        <taxon>Pezizomycotina</taxon>
        <taxon>Sordariomycetes</taxon>
        <taxon>Hypocreomycetidae</taxon>
        <taxon>Glomerellales</taxon>
        <taxon>Glomerellaceae</taxon>
        <taxon>Colletotrichum</taxon>
        <taxon>Colletotrichum acutatum species complex</taxon>
    </lineage>
</organism>
<dbReference type="SUPFAM" id="SSF50630">
    <property type="entry name" value="Acid proteases"/>
    <property type="match status" value="1"/>
</dbReference>
<sequence>MAASVYGIILSLSKAQNALRTALSRSFENVSAQKSLRRLAASMTMLRVMYLDLDPDDLSYRIGDEPATHMFRLISDIRLAEVDKSLTYPSDNKLWKRYSNHVEELTETLETAMQRLRDIEQTSMLRRIERIVVRSEQLHLERDAECNKTQQAVAEIGQALSLFKLHVVTDGRASENSIQQALAEIGEKLSKISSSLFVDGDTSDRTIEELRTALQSAIGRFQGCDRNRVVFPFVIPKQGAEDVIARVILDTGAQDNWINTRILERANVTYDEVEGAGNYVGAGGSHFTPLGQVQLTWYSENQALSKVSCFLVHSDLPCDVILGSKYILASMDDVLEPVLPIRNTHLTKGESSSAP</sequence>